<feature type="domain" description="Sec23/Sec24 trunk" evidence="1">
    <location>
        <begin position="25"/>
        <end position="111"/>
    </location>
</feature>
<dbReference type="InterPro" id="IPR036465">
    <property type="entry name" value="vWFA_dom_sf"/>
</dbReference>
<keyword evidence="3" id="KW-1185">Reference proteome</keyword>
<dbReference type="Pfam" id="PF04811">
    <property type="entry name" value="Sec23_trunk"/>
    <property type="match status" value="1"/>
</dbReference>
<dbReference type="AlphaFoldDB" id="A0A9K3HJ01"/>
<dbReference type="EMBL" id="MNCJ02000327">
    <property type="protein sequence ID" value="KAF5779177.1"/>
    <property type="molecule type" value="Genomic_DNA"/>
</dbReference>
<dbReference type="GO" id="GO:0006888">
    <property type="term" value="P:endoplasmic reticulum to Golgi vesicle-mediated transport"/>
    <property type="evidence" value="ECO:0007669"/>
    <property type="project" value="InterPro"/>
</dbReference>
<proteinExistence type="predicted"/>
<evidence type="ECO:0000313" key="3">
    <source>
        <dbReference type="Proteomes" id="UP000215914"/>
    </source>
</evidence>
<organism evidence="2 3">
    <name type="scientific">Helianthus annuus</name>
    <name type="common">Common sunflower</name>
    <dbReference type="NCBI Taxonomy" id="4232"/>
    <lineage>
        <taxon>Eukaryota</taxon>
        <taxon>Viridiplantae</taxon>
        <taxon>Streptophyta</taxon>
        <taxon>Embryophyta</taxon>
        <taxon>Tracheophyta</taxon>
        <taxon>Spermatophyta</taxon>
        <taxon>Magnoliopsida</taxon>
        <taxon>eudicotyledons</taxon>
        <taxon>Gunneridae</taxon>
        <taxon>Pentapetalae</taxon>
        <taxon>asterids</taxon>
        <taxon>campanulids</taxon>
        <taxon>Asterales</taxon>
        <taxon>Asteraceae</taxon>
        <taxon>Asteroideae</taxon>
        <taxon>Heliantheae alliance</taxon>
        <taxon>Heliantheae</taxon>
        <taxon>Helianthus</taxon>
    </lineage>
</organism>
<dbReference type="Gramene" id="mRNA:HanXRQr2_Chr12g0556291">
    <property type="protein sequence ID" value="mRNA:HanXRQr2_Chr12g0556291"/>
    <property type="gene ID" value="HanXRQr2_Chr12g0556291"/>
</dbReference>
<accession>A0A9K3HJ01</accession>
<dbReference type="PANTHER" id="PTHR13803">
    <property type="entry name" value="SEC24-RELATED PROTEIN"/>
    <property type="match status" value="1"/>
</dbReference>
<dbReference type="PANTHER" id="PTHR13803:SF4">
    <property type="entry name" value="SECRETORY 24CD, ISOFORM C"/>
    <property type="match status" value="1"/>
</dbReference>
<dbReference type="GO" id="GO:0006886">
    <property type="term" value="P:intracellular protein transport"/>
    <property type="evidence" value="ECO:0007669"/>
    <property type="project" value="InterPro"/>
</dbReference>
<dbReference type="SUPFAM" id="SSF53300">
    <property type="entry name" value="vWA-like"/>
    <property type="match status" value="1"/>
</dbReference>
<evidence type="ECO:0000259" key="1">
    <source>
        <dbReference type="Pfam" id="PF04811"/>
    </source>
</evidence>
<dbReference type="Proteomes" id="UP000215914">
    <property type="component" value="Unassembled WGS sequence"/>
</dbReference>
<gene>
    <name evidence="2" type="ORF">HanXRQr2_Chr12g0556291</name>
</gene>
<evidence type="ECO:0000313" key="2">
    <source>
        <dbReference type="EMBL" id="KAF5779177.1"/>
    </source>
</evidence>
<reference evidence="2" key="2">
    <citation type="submission" date="2020-06" db="EMBL/GenBank/DDBJ databases">
        <title>Helianthus annuus Genome sequencing and assembly Release 2.</title>
        <authorList>
            <person name="Gouzy J."/>
            <person name="Langlade N."/>
            <person name="Munos S."/>
        </authorList>
    </citation>
    <scope>NUCLEOTIDE SEQUENCE</scope>
    <source>
        <tissue evidence="2">Leaves</tissue>
    </source>
</reference>
<protein>
    <submittedName>
        <fullName evidence="2">Sec23/Sec24, trunk domain, von Willebrand factor A-like domain superfamily</fullName>
    </submittedName>
</protein>
<dbReference type="InterPro" id="IPR006896">
    <property type="entry name" value="Sec23/24_trunk_dom"/>
</dbReference>
<dbReference type="Gene3D" id="3.40.50.410">
    <property type="entry name" value="von Willebrand factor, type A domain"/>
    <property type="match status" value="1"/>
</dbReference>
<comment type="caution">
    <text evidence="2">The sequence shown here is derived from an EMBL/GenBank/DDBJ whole genome shotgun (WGS) entry which is preliminary data.</text>
</comment>
<dbReference type="InterPro" id="IPR050550">
    <property type="entry name" value="SEC23_SEC24_subfamily"/>
</dbReference>
<reference evidence="2" key="1">
    <citation type="journal article" date="2017" name="Nature">
        <title>The sunflower genome provides insights into oil metabolism, flowering and Asterid evolution.</title>
        <authorList>
            <person name="Badouin H."/>
            <person name="Gouzy J."/>
            <person name="Grassa C.J."/>
            <person name="Murat F."/>
            <person name="Staton S.E."/>
            <person name="Cottret L."/>
            <person name="Lelandais-Briere C."/>
            <person name="Owens G.L."/>
            <person name="Carrere S."/>
            <person name="Mayjonade B."/>
            <person name="Legrand L."/>
            <person name="Gill N."/>
            <person name="Kane N.C."/>
            <person name="Bowers J.E."/>
            <person name="Hubner S."/>
            <person name="Bellec A."/>
            <person name="Berard A."/>
            <person name="Berges H."/>
            <person name="Blanchet N."/>
            <person name="Boniface M.C."/>
            <person name="Brunel D."/>
            <person name="Catrice O."/>
            <person name="Chaidir N."/>
            <person name="Claudel C."/>
            <person name="Donnadieu C."/>
            <person name="Faraut T."/>
            <person name="Fievet G."/>
            <person name="Helmstetter N."/>
            <person name="King M."/>
            <person name="Knapp S.J."/>
            <person name="Lai Z."/>
            <person name="Le Paslier M.C."/>
            <person name="Lippi Y."/>
            <person name="Lorenzon L."/>
            <person name="Mandel J.R."/>
            <person name="Marage G."/>
            <person name="Marchand G."/>
            <person name="Marquand E."/>
            <person name="Bret-Mestries E."/>
            <person name="Morien E."/>
            <person name="Nambeesan S."/>
            <person name="Nguyen T."/>
            <person name="Pegot-Espagnet P."/>
            <person name="Pouilly N."/>
            <person name="Raftis F."/>
            <person name="Sallet E."/>
            <person name="Schiex T."/>
            <person name="Thomas J."/>
            <person name="Vandecasteele C."/>
            <person name="Vares D."/>
            <person name="Vear F."/>
            <person name="Vautrin S."/>
            <person name="Crespi M."/>
            <person name="Mangin B."/>
            <person name="Burke J.M."/>
            <person name="Salse J."/>
            <person name="Munos S."/>
            <person name="Vincourt P."/>
            <person name="Rieseberg L.H."/>
            <person name="Langlade N.B."/>
        </authorList>
    </citation>
    <scope>NUCLEOTIDE SEQUENCE</scope>
    <source>
        <tissue evidence="2">Leaves</tissue>
    </source>
</reference>
<sequence length="116" mass="12873">MFIVPDVQDVYTPLQTDVIVQLSEAAFLAMKSTGGKLLVFQSAKPMHNIGIGAFSAREAEGRTYICAGEKELHKLLQPVDETLKTMAIEFAKYQVSVDVFLTTQSYVNIAKFIIEN</sequence>
<dbReference type="GO" id="GO:0030127">
    <property type="term" value="C:COPII vesicle coat"/>
    <property type="evidence" value="ECO:0007669"/>
    <property type="project" value="InterPro"/>
</dbReference>
<name>A0A9K3HJ01_HELAN</name>